<feature type="non-terminal residue" evidence="1">
    <location>
        <position position="1"/>
    </location>
</feature>
<evidence type="ECO:0000313" key="2">
    <source>
        <dbReference type="Proteomes" id="UP000034350"/>
    </source>
</evidence>
<dbReference type="VEuPathDB" id="MicrosporidiaDB:NCER_102194"/>
<accession>A0A0F9Z6U9</accession>
<evidence type="ECO:0000313" key="1">
    <source>
        <dbReference type="EMBL" id="KKO73649.1"/>
    </source>
</evidence>
<name>A0A0F9Z6U9_9MICR</name>
<proteinExistence type="predicted"/>
<gene>
    <name evidence="1" type="ORF">AAJ76_3440002</name>
</gene>
<sequence>EFFNDIRKFSDLYLCLNKITLYDFYSILLENLRFIIASGSKTLPQLFESIALLTNSDVRYSIGGRRVYFNKVEAEKMFQILNIDDPDNLENCVKSLIK</sequence>
<dbReference type="AlphaFoldDB" id="A0A0F9Z6U9"/>
<reference evidence="1 2" key="1">
    <citation type="journal article" date="2015" name="Environ. Microbiol.">
        <title>Genome analyses suggest the presence of polyploidy and recent human-driven expansions in eight global populations of the honeybee pathogen Nosema ceranae.</title>
        <authorList>
            <person name="Pelin A."/>
            <person name="Selman M."/>
            <person name="Aris-Brosou S."/>
            <person name="Farinelli L."/>
            <person name="Corradi N."/>
        </authorList>
    </citation>
    <scope>NUCLEOTIDE SEQUENCE [LARGE SCALE GENOMIC DNA]</scope>
    <source>
        <strain evidence="1 2">PA08 1199</strain>
    </source>
</reference>
<keyword evidence="2" id="KW-1185">Reference proteome</keyword>
<protein>
    <submittedName>
        <fullName evidence="1">Uncharacterized protein</fullName>
    </submittedName>
</protein>
<dbReference type="Proteomes" id="UP000034350">
    <property type="component" value="Unassembled WGS sequence"/>
</dbReference>
<comment type="caution">
    <text evidence="1">The sequence shown here is derived from an EMBL/GenBank/DDBJ whole genome shotgun (WGS) entry which is preliminary data.</text>
</comment>
<dbReference type="VEuPathDB" id="MicrosporidiaDB:AAJ76_3440002"/>
<dbReference type="GeneID" id="36320198"/>
<organism evidence="1 2">
    <name type="scientific">Vairimorpha ceranae</name>
    <dbReference type="NCBI Taxonomy" id="40302"/>
    <lineage>
        <taxon>Eukaryota</taxon>
        <taxon>Fungi</taxon>
        <taxon>Fungi incertae sedis</taxon>
        <taxon>Microsporidia</taxon>
        <taxon>Nosematidae</taxon>
        <taxon>Vairimorpha</taxon>
    </lineage>
</organism>
<dbReference type="EMBL" id="JPQZ01000344">
    <property type="protein sequence ID" value="KKO73649.1"/>
    <property type="molecule type" value="Genomic_DNA"/>
</dbReference>
<dbReference type="RefSeq" id="XP_024329391.1">
    <property type="nucleotide sequence ID" value="XM_024475263.1"/>
</dbReference>